<reference evidence="4" key="2">
    <citation type="submission" date="2013-12" db="EMBL/GenBank/DDBJ databases">
        <title>Evolution of pathogenesis and genome organization in the Tremellales.</title>
        <authorList>
            <person name="Cuomo C."/>
            <person name="Litvintseva A."/>
            <person name="Heitman J."/>
            <person name="Chen Y."/>
            <person name="Sun S."/>
            <person name="Springer D."/>
            <person name="Dromer F."/>
            <person name="Young S."/>
            <person name="Zeng Q."/>
            <person name="Chapman S."/>
            <person name="Gujja S."/>
            <person name="Saif S."/>
            <person name="Birren B."/>
        </authorList>
    </citation>
    <scope>NUCLEOTIDE SEQUENCE [LARGE SCALE GENOMIC DNA]</scope>
    <source>
        <strain evidence="4">BCC8398</strain>
    </source>
</reference>
<dbReference type="STRING" id="1296120.A0A1B9GXD8"/>
<feature type="region of interest" description="Disordered" evidence="1">
    <location>
        <begin position="182"/>
        <end position="229"/>
    </location>
</feature>
<keyword evidence="4" id="KW-1185">Reference proteome</keyword>
<dbReference type="AlphaFoldDB" id="A0A1B9GXD8"/>
<dbReference type="PANTHER" id="PTHR28041">
    <property type="entry name" value="54S RIBOSOMAL PROTEIN L25, MITOCHONDRIAL"/>
    <property type="match status" value="1"/>
</dbReference>
<protein>
    <recommendedName>
        <fullName evidence="2">Large ribosomal subunit protein mL59 domain-containing protein</fullName>
    </recommendedName>
</protein>
<feature type="compositionally biased region" description="Basic and acidic residues" evidence="1">
    <location>
        <begin position="184"/>
        <end position="222"/>
    </location>
</feature>
<evidence type="ECO:0000256" key="1">
    <source>
        <dbReference type="SAM" id="MobiDB-lite"/>
    </source>
</evidence>
<proteinExistence type="predicted"/>
<organism evidence="3 4">
    <name type="scientific">Kwoniella heveanensis BCC8398</name>
    <dbReference type="NCBI Taxonomy" id="1296120"/>
    <lineage>
        <taxon>Eukaryota</taxon>
        <taxon>Fungi</taxon>
        <taxon>Dikarya</taxon>
        <taxon>Basidiomycota</taxon>
        <taxon>Agaricomycotina</taxon>
        <taxon>Tremellomycetes</taxon>
        <taxon>Tremellales</taxon>
        <taxon>Cryptococcaceae</taxon>
        <taxon>Kwoniella</taxon>
    </lineage>
</organism>
<dbReference type="GO" id="GO:0005762">
    <property type="term" value="C:mitochondrial large ribosomal subunit"/>
    <property type="evidence" value="ECO:0007669"/>
    <property type="project" value="InterPro"/>
</dbReference>
<accession>A0A1B9GXD8</accession>
<dbReference type="InterPro" id="IPR037507">
    <property type="entry name" value="Ribosomal_mL59"/>
</dbReference>
<evidence type="ECO:0000259" key="2">
    <source>
        <dbReference type="Pfam" id="PF18126"/>
    </source>
</evidence>
<evidence type="ECO:0000313" key="3">
    <source>
        <dbReference type="EMBL" id="OCF35688.1"/>
    </source>
</evidence>
<name>A0A1B9GXD8_9TREE</name>
<dbReference type="InterPro" id="IPR040922">
    <property type="entry name" value="Ribosomal_mL59_dom"/>
</dbReference>
<gene>
    <name evidence="3" type="ORF">I316_02743</name>
</gene>
<evidence type="ECO:0000313" key="4">
    <source>
        <dbReference type="Proteomes" id="UP000092666"/>
    </source>
</evidence>
<dbReference type="Proteomes" id="UP000092666">
    <property type="component" value="Unassembled WGS sequence"/>
</dbReference>
<reference evidence="3 4" key="1">
    <citation type="submission" date="2013-07" db="EMBL/GenBank/DDBJ databases">
        <title>The Genome Sequence of Cryptococcus heveanensis BCC8398.</title>
        <authorList>
            <consortium name="The Broad Institute Genome Sequencing Platform"/>
            <person name="Cuomo C."/>
            <person name="Litvintseva A."/>
            <person name="Chen Y."/>
            <person name="Heitman J."/>
            <person name="Sun S."/>
            <person name="Springer D."/>
            <person name="Dromer F."/>
            <person name="Young S.K."/>
            <person name="Zeng Q."/>
            <person name="Gargeya S."/>
            <person name="Fitzgerald M."/>
            <person name="Abouelleil A."/>
            <person name="Alvarado L."/>
            <person name="Berlin A.M."/>
            <person name="Chapman S.B."/>
            <person name="Dewar J."/>
            <person name="Goldberg J."/>
            <person name="Griggs A."/>
            <person name="Gujja S."/>
            <person name="Hansen M."/>
            <person name="Howarth C."/>
            <person name="Imamovic A."/>
            <person name="Larimer J."/>
            <person name="McCowan C."/>
            <person name="Murphy C."/>
            <person name="Pearson M."/>
            <person name="Priest M."/>
            <person name="Roberts A."/>
            <person name="Saif S."/>
            <person name="Shea T."/>
            <person name="Sykes S."/>
            <person name="Wortman J."/>
            <person name="Nusbaum C."/>
            <person name="Birren B."/>
        </authorList>
    </citation>
    <scope>NUCLEOTIDE SEQUENCE [LARGE SCALE GENOMIC DNA]</scope>
    <source>
        <strain evidence="3 4">BCC8398</strain>
    </source>
</reference>
<dbReference type="GO" id="GO:0003735">
    <property type="term" value="F:structural constituent of ribosome"/>
    <property type="evidence" value="ECO:0007669"/>
    <property type="project" value="InterPro"/>
</dbReference>
<feature type="domain" description="Large ribosomal subunit protein mL59" evidence="2">
    <location>
        <begin position="44"/>
        <end position="214"/>
    </location>
</feature>
<dbReference type="OrthoDB" id="18529at2759"/>
<dbReference type="EMBL" id="KI669498">
    <property type="protein sequence ID" value="OCF35688.1"/>
    <property type="molecule type" value="Genomic_DNA"/>
</dbReference>
<dbReference type="PANTHER" id="PTHR28041:SF1">
    <property type="entry name" value="LARGE RIBOSOMAL SUBUNIT PROTEIN ML59"/>
    <property type="match status" value="1"/>
</dbReference>
<sequence length="229" mass="25573">MSTIPRRLVSSSSRLAQAQAQAQAQSSASAGFEVSTPKPIPAKYLPRVLHRQIAKRLNTIEAATGSLPATVDIPNPFVVQRGSKRIDSEVTGDARYHWKKPIISNRRQKQLLTWYPSEDLPASKKHTPMGMPAGSSRAVEWANGTIINWTGEIKTRSTTSDEADTVVAGEKKGVYAGRKKMFKGHKDERNRAQKEADREARLAGMEKRISDWRQGRTDEKIRNRPSLPF</sequence>
<dbReference type="Pfam" id="PF18126">
    <property type="entry name" value="Mitoc_mL59"/>
    <property type="match status" value="1"/>
</dbReference>